<dbReference type="GeneID" id="54363672"/>
<evidence type="ECO:0000313" key="2">
    <source>
        <dbReference type="RefSeq" id="XP_033456041.1"/>
    </source>
</evidence>
<dbReference type="Proteomes" id="UP000504637">
    <property type="component" value="Unplaced"/>
</dbReference>
<proteinExistence type="predicted"/>
<dbReference type="AlphaFoldDB" id="A0A6J3LT98"/>
<keyword evidence="1" id="KW-1185">Reference proteome</keyword>
<reference evidence="2" key="1">
    <citation type="submission" date="2020-01" db="EMBL/GenBank/DDBJ databases">
        <authorList>
            <consortium name="DOE Joint Genome Institute"/>
            <person name="Haridas S."/>
            <person name="Albert R."/>
            <person name="Binder M."/>
            <person name="Bloem J."/>
            <person name="Labutti K."/>
            <person name="Salamov A."/>
            <person name="Andreopoulos B."/>
            <person name="Baker S.E."/>
            <person name="Barry K."/>
            <person name="Bills G."/>
            <person name="Bluhm B.H."/>
            <person name="Cannon C."/>
            <person name="Castanera R."/>
            <person name="Culley D.E."/>
            <person name="Daum C."/>
            <person name="Ezra D."/>
            <person name="Gonzalez J.B."/>
            <person name="Henrissat B."/>
            <person name="Kuo A."/>
            <person name="Liang C."/>
            <person name="Lipzen A."/>
            <person name="Lutzoni F."/>
            <person name="Magnuson J."/>
            <person name="Mondo S."/>
            <person name="Nolan M."/>
            <person name="Ohm R."/>
            <person name="Pangilinan J."/>
            <person name="Park H.-J."/>
            <person name="Ramirez L."/>
            <person name="Alfaro M."/>
            <person name="Sun H."/>
            <person name="Tritt A."/>
            <person name="Yoshinaga Y."/>
            <person name="Zwiers L.-H."/>
            <person name="Turgeon B.G."/>
            <person name="Goodwin S.B."/>
            <person name="Spatafora J.W."/>
            <person name="Crous P.W."/>
            <person name="Grigoriev I.V."/>
        </authorList>
    </citation>
    <scope>NUCLEOTIDE SEQUENCE</scope>
    <source>
        <strain evidence="2">CBS 342.82</strain>
    </source>
</reference>
<name>A0A6J3LT98_9PEZI</name>
<reference evidence="2" key="2">
    <citation type="submission" date="2020-04" db="EMBL/GenBank/DDBJ databases">
        <authorList>
            <consortium name="NCBI Genome Project"/>
        </authorList>
    </citation>
    <scope>NUCLEOTIDE SEQUENCE</scope>
    <source>
        <strain evidence="2">CBS 342.82</strain>
    </source>
</reference>
<reference evidence="2" key="3">
    <citation type="submission" date="2025-08" db="UniProtKB">
        <authorList>
            <consortium name="RefSeq"/>
        </authorList>
    </citation>
    <scope>IDENTIFICATION</scope>
    <source>
        <strain evidence="2">CBS 342.82</strain>
    </source>
</reference>
<organism evidence="2">
    <name type="scientific">Dissoconium aciculare CBS 342.82</name>
    <dbReference type="NCBI Taxonomy" id="1314786"/>
    <lineage>
        <taxon>Eukaryota</taxon>
        <taxon>Fungi</taxon>
        <taxon>Dikarya</taxon>
        <taxon>Ascomycota</taxon>
        <taxon>Pezizomycotina</taxon>
        <taxon>Dothideomycetes</taxon>
        <taxon>Dothideomycetidae</taxon>
        <taxon>Mycosphaerellales</taxon>
        <taxon>Dissoconiaceae</taxon>
        <taxon>Dissoconium</taxon>
    </lineage>
</organism>
<evidence type="ECO:0000313" key="1">
    <source>
        <dbReference type="Proteomes" id="UP000504637"/>
    </source>
</evidence>
<accession>A0A6J3LT98</accession>
<gene>
    <name evidence="2" type="ORF">K489DRAFT_384503</name>
</gene>
<protein>
    <submittedName>
        <fullName evidence="2">Uncharacterized protein</fullName>
    </submittedName>
</protein>
<dbReference type="RefSeq" id="XP_033456041.1">
    <property type="nucleotide sequence ID" value="XM_033605872.1"/>
</dbReference>
<sequence length="60" mass="6319">MVPACPPSVLRVTVGGGAVDSGLAAPGGRAAERRSPSRQLRFHCHETAAIMYCNRLNEAL</sequence>